<feature type="transmembrane region" description="Helical" evidence="7">
    <location>
        <begin position="53"/>
        <end position="77"/>
    </location>
</feature>
<dbReference type="Gene3D" id="1.20.1250.20">
    <property type="entry name" value="MFS general substrate transporter like domains"/>
    <property type="match status" value="1"/>
</dbReference>
<keyword evidence="4 7" id="KW-0812">Transmembrane</keyword>
<evidence type="ECO:0000256" key="4">
    <source>
        <dbReference type="ARBA" id="ARBA00022692"/>
    </source>
</evidence>
<dbReference type="InterPro" id="IPR004638">
    <property type="entry name" value="EmrB-like"/>
</dbReference>
<keyword evidence="2" id="KW-0813">Transport</keyword>
<proteinExistence type="predicted"/>
<feature type="transmembrane region" description="Helical" evidence="7">
    <location>
        <begin position="172"/>
        <end position="191"/>
    </location>
</feature>
<dbReference type="InterPro" id="IPR020846">
    <property type="entry name" value="MFS_dom"/>
</dbReference>
<feature type="transmembrane region" description="Helical" evidence="7">
    <location>
        <begin position="272"/>
        <end position="297"/>
    </location>
</feature>
<reference evidence="9 10" key="1">
    <citation type="submission" date="2020-08" db="EMBL/GenBank/DDBJ databases">
        <title>A Genomic Blueprint of the Chicken Gut Microbiome.</title>
        <authorList>
            <person name="Gilroy R."/>
            <person name="Ravi A."/>
            <person name="Getino M."/>
            <person name="Pursley I."/>
            <person name="Horton D.L."/>
            <person name="Alikhan N.-F."/>
            <person name="Baker D."/>
            <person name="Gharbi K."/>
            <person name="Hall N."/>
            <person name="Watson M."/>
            <person name="Adriaenssens E.M."/>
            <person name="Foster-Nyarko E."/>
            <person name="Jarju S."/>
            <person name="Secka A."/>
            <person name="Antonio M."/>
            <person name="Oren A."/>
            <person name="Chaudhuri R."/>
            <person name="La Ragione R.M."/>
            <person name="Hildebrand F."/>
            <person name="Pallen M.J."/>
        </authorList>
    </citation>
    <scope>NUCLEOTIDE SEQUENCE [LARGE SCALE GENOMIC DNA]</scope>
    <source>
        <strain evidence="9 10">Sa5YUA1</strain>
    </source>
</reference>
<keyword evidence="5 7" id="KW-1133">Transmembrane helix</keyword>
<keyword evidence="10" id="KW-1185">Reference proteome</keyword>
<keyword evidence="3" id="KW-1003">Cell membrane</keyword>
<feature type="transmembrane region" description="Helical" evidence="7">
    <location>
        <begin position="203"/>
        <end position="220"/>
    </location>
</feature>
<organism evidence="9 10">
    <name type="scientific">Cytobacillus stercorigallinarum</name>
    <dbReference type="NCBI Taxonomy" id="2762240"/>
    <lineage>
        <taxon>Bacteria</taxon>
        <taxon>Bacillati</taxon>
        <taxon>Bacillota</taxon>
        <taxon>Bacilli</taxon>
        <taxon>Bacillales</taxon>
        <taxon>Bacillaceae</taxon>
        <taxon>Cytobacillus</taxon>
    </lineage>
</organism>
<dbReference type="InterPro" id="IPR011701">
    <property type="entry name" value="MFS"/>
</dbReference>
<evidence type="ECO:0000256" key="6">
    <source>
        <dbReference type="ARBA" id="ARBA00023136"/>
    </source>
</evidence>
<evidence type="ECO:0000256" key="3">
    <source>
        <dbReference type="ARBA" id="ARBA00022475"/>
    </source>
</evidence>
<dbReference type="Proteomes" id="UP000657931">
    <property type="component" value="Unassembled WGS sequence"/>
</dbReference>
<feature type="transmembrane region" description="Helical" evidence="7">
    <location>
        <begin position="20"/>
        <end position="41"/>
    </location>
</feature>
<protein>
    <submittedName>
        <fullName evidence="9">Multidrug efflux MFS transporter</fullName>
    </submittedName>
</protein>
<feature type="transmembrane region" description="Helical" evidence="7">
    <location>
        <begin position="141"/>
        <end position="160"/>
    </location>
</feature>
<evidence type="ECO:0000256" key="7">
    <source>
        <dbReference type="SAM" id="Phobius"/>
    </source>
</evidence>
<evidence type="ECO:0000256" key="2">
    <source>
        <dbReference type="ARBA" id="ARBA00022448"/>
    </source>
</evidence>
<dbReference type="Pfam" id="PF07690">
    <property type="entry name" value="MFS_1"/>
    <property type="match status" value="1"/>
</dbReference>
<dbReference type="NCBIfam" id="TIGR00711">
    <property type="entry name" value="efflux_EmrB"/>
    <property type="match status" value="1"/>
</dbReference>
<dbReference type="SUPFAM" id="SSF103473">
    <property type="entry name" value="MFS general substrate transporter"/>
    <property type="match status" value="1"/>
</dbReference>
<feature type="transmembrane region" description="Helical" evidence="7">
    <location>
        <begin position="453"/>
        <end position="471"/>
    </location>
</feature>
<evidence type="ECO:0000313" key="9">
    <source>
        <dbReference type="EMBL" id="MBD7938192.1"/>
    </source>
</evidence>
<evidence type="ECO:0000256" key="5">
    <source>
        <dbReference type="ARBA" id="ARBA00022989"/>
    </source>
</evidence>
<dbReference type="PROSITE" id="PS50850">
    <property type="entry name" value="MFS"/>
    <property type="match status" value="1"/>
</dbReference>
<feature type="transmembrane region" description="Helical" evidence="7">
    <location>
        <begin position="113"/>
        <end position="134"/>
    </location>
</feature>
<dbReference type="CDD" id="cd17503">
    <property type="entry name" value="MFS_LmrB_MDR_like"/>
    <property type="match status" value="1"/>
</dbReference>
<name>A0ABR8QRL4_9BACI</name>
<evidence type="ECO:0000313" key="10">
    <source>
        <dbReference type="Proteomes" id="UP000657931"/>
    </source>
</evidence>
<feature type="transmembrane region" description="Helical" evidence="7">
    <location>
        <begin position="303"/>
        <end position="326"/>
    </location>
</feature>
<accession>A0ABR8QRL4</accession>
<comment type="caution">
    <text evidence="9">The sequence shown here is derived from an EMBL/GenBank/DDBJ whole genome shotgun (WGS) entry which is preliminary data.</text>
</comment>
<feature type="domain" description="Major facilitator superfamily (MFS) profile" evidence="8">
    <location>
        <begin position="18"/>
        <end position="476"/>
    </location>
</feature>
<dbReference type="EMBL" id="JACSQT010000007">
    <property type="protein sequence ID" value="MBD7938192.1"/>
    <property type="molecule type" value="Genomic_DNA"/>
</dbReference>
<dbReference type="PRINTS" id="PR01036">
    <property type="entry name" value="TCRTETB"/>
</dbReference>
<dbReference type="InterPro" id="IPR036259">
    <property type="entry name" value="MFS_trans_sf"/>
</dbReference>
<dbReference type="Gene3D" id="1.20.1720.10">
    <property type="entry name" value="Multidrug resistance protein D"/>
    <property type="match status" value="1"/>
</dbReference>
<feature type="transmembrane region" description="Helical" evidence="7">
    <location>
        <begin position="403"/>
        <end position="426"/>
    </location>
</feature>
<evidence type="ECO:0000259" key="8">
    <source>
        <dbReference type="PROSITE" id="PS50850"/>
    </source>
</evidence>
<dbReference type="PANTHER" id="PTHR42718:SF43">
    <property type="entry name" value="LINCOMYCIN RESISTANCE PROTEIN LMRB"/>
    <property type="match status" value="1"/>
</dbReference>
<feature type="transmembrane region" description="Helical" evidence="7">
    <location>
        <begin position="84"/>
        <end position="107"/>
    </location>
</feature>
<sequence>MTEKINDLQQVEIKPLPITIVLMIAAFIGLFSETALNMAFTDIMVDFQIEPHAVQWLTTGFLLVLGVLVPVSGLLIQWFSTRQLFAASLIFSIVGTLIGALSISFPMLLICRVIQAIGTALLLPLMTNVILLIFPANKRGSVMGLMGLVIMCAPAIGPTISGLLIDQWGWHSIFWLSLPILILTLVIGMAFMQNVSTITKPRIDFVSLLLSTIGFGGVVYGFSSAGEGNGSWVSPMVLLPIVIGLISLLLFSIRQLRSSEPMLDLRVFAHPMFSLGTIMVFVCMMIILSSAILLPLYLKGGLLLTALAAGLVLLPGGLINGLMSPITGRLFDRFGPRYLIIPGFVLTTIMSFLFTRITTETSSVFIIFIHSVMLIGVAMIMMPAQTNGLNQLSKRHYPDGSAIMNTLSQIAGAIGTAVAISLMAAGQSSYIPKEGMENTAIAAEALTNGVQTAFYLGLIASIIGLILSFFVKRVYVENETK</sequence>
<dbReference type="PANTHER" id="PTHR42718">
    <property type="entry name" value="MAJOR FACILITATOR SUPERFAMILY MULTIDRUG TRANSPORTER MFSC"/>
    <property type="match status" value="1"/>
</dbReference>
<dbReference type="RefSeq" id="WP_191815149.1">
    <property type="nucleotide sequence ID" value="NZ_JACSQT010000007.1"/>
</dbReference>
<keyword evidence="6 7" id="KW-0472">Membrane</keyword>
<feature type="transmembrane region" description="Helical" evidence="7">
    <location>
        <begin position="232"/>
        <end position="251"/>
    </location>
</feature>
<feature type="transmembrane region" description="Helical" evidence="7">
    <location>
        <begin position="338"/>
        <end position="357"/>
    </location>
</feature>
<gene>
    <name evidence="9" type="ORF">H9655_14255</name>
</gene>
<comment type="subcellular location">
    <subcellularLocation>
        <location evidence="1">Cell membrane</location>
        <topology evidence="1">Multi-pass membrane protein</topology>
    </subcellularLocation>
</comment>
<evidence type="ECO:0000256" key="1">
    <source>
        <dbReference type="ARBA" id="ARBA00004651"/>
    </source>
</evidence>
<feature type="transmembrane region" description="Helical" evidence="7">
    <location>
        <begin position="363"/>
        <end position="382"/>
    </location>
</feature>